<dbReference type="EMBL" id="VSSQ01059241">
    <property type="protein sequence ID" value="MPN12820.1"/>
    <property type="molecule type" value="Genomic_DNA"/>
</dbReference>
<protein>
    <recommendedName>
        <fullName evidence="2">EF-hand domain-containing protein</fullName>
    </recommendedName>
</protein>
<dbReference type="AlphaFoldDB" id="A0A645FFU7"/>
<evidence type="ECO:0008006" key="2">
    <source>
        <dbReference type="Google" id="ProtNLM"/>
    </source>
</evidence>
<sequence>MGFIKRLLGIGVTVGATVAAVKVAEQYKENNPNGVQDVNGDGKVDVRDVASEVVKAATEVYHDAEAAVRQKAPVVTGKVEDVVNGTAETIKNAVHDSTNP</sequence>
<accession>A0A645FFU7</accession>
<proteinExistence type="predicted"/>
<evidence type="ECO:0000313" key="1">
    <source>
        <dbReference type="EMBL" id="MPN12820.1"/>
    </source>
</evidence>
<name>A0A645FFU7_9ZZZZ</name>
<organism evidence="1">
    <name type="scientific">bioreactor metagenome</name>
    <dbReference type="NCBI Taxonomy" id="1076179"/>
    <lineage>
        <taxon>unclassified sequences</taxon>
        <taxon>metagenomes</taxon>
        <taxon>ecological metagenomes</taxon>
    </lineage>
</organism>
<comment type="caution">
    <text evidence="1">The sequence shown here is derived from an EMBL/GenBank/DDBJ whole genome shotgun (WGS) entry which is preliminary data.</text>
</comment>
<gene>
    <name evidence="1" type="ORF">SDC9_160140</name>
</gene>
<dbReference type="PROSITE" id="PS00018">
    <property type="entry name" value="EF_HAND_1"/>
    <property type="match status" value="1"/>
</dbReference>
<dbReference type="InterPro" id="IPR018247">
    <property type="entry name" value="EF_Hand_1_Ca_BS"/>
</dbReference>
<reference evidence="1" key="1">
    <citation type="submission" date="2019-08" db="EMBL/GenBank/DDBJ databases">
        <authorList>
            <person name="Kucharzyk K."/>
            <person name="Murdoch R.W."/>
            <person name="Higgins S."/>
            <person name="Loffler F."/>
        </authorList>
    </citation>
    <scope>NUCLEOTIDE SEQUENCE</scope>
</reference>